<evidence type="ECO:0000259" key="6">
    <source>
        <dbReference type="Pfam" id="PF06429"/>
    </source>
</evidence>
<evidence type="ECO:0000256" key="2">
    <source>
        <dbReference type="ARBA" id="ARBA00009677"/>
    </source>
</evidence>
<dbReference type="Pfam" id="PF22692">
    <property type="entry name" value="LlgE_F_G_D1"/>
    <property type="match status" value="1"/>
</dbReference>
<dbReference type="SUPFAM" id="SSF117143">
    <property type="entry name" value="Flagellar hook protein flgE"/>
    <property type="match status" value="1"/>
</dbReference>
<gene>
    <name evidence="8" type="primary">flgG_2</name>
    <name evidence="8" type="ORF">Lgee_1281</name>
</gene>
<evidence type="ECO:0000259" key="7">
    <source>
        <dbReference type="Pfam" id="PF22692"/>
    </source>
</evidence>
<feature type="domain" description="Flagellar basal-body/hook protein C-terminal" evidence="6">
    <location>
        <begin position="202"/>
        <end position="246"/>
    </location>
</feature>
<evidence type="ECO:0000313" key="9">
    <source>
        <dbReference type="Proteomes" id="UP000054785"/>
    </source>
</evidence>
<dbReference type="PANTHER" id="PTHR30435:SF19">
    <property type="entry name" value="FLAGELLAR BASAL-BODY ROD PROTEIN FLGG"/>
    <property type="match status" value="1"/>
</dbReference>
<dbReference type="PANTHER" id="PTHR30435">
    <property type="entry name" value="FLAGELLAR PROTEIN"/>
    <property type="match status" value="1"/>
</dbReference>
<comment type="similarity">
    <text evidence="2 4">Belongs to the flagella basal body rod proteins family.</text>
</comment>
<dbReference type="PATRIC" id="fig|45065.4.peg.1381"/>
<evidence type="ECO:0000256" key="4">
    <source>
        <dbReference type="RuleBase" id="RU362116"/>
    </source>
</evidence>
<dbReference type="AlphaFoldDB" id="A0A0W0TTP3"/>
<keyword evidence="9" id="KW-1185">Reference proteome</keyword>
<accession>A0A0W0TTP3</accession>
<keyword evidence="3 4" id="KW-0975">Bacterial flagellum</keyword>
<dbReference type="STRING" id="45065.Lgee_1281"/>
<dbReference type="InterPro" id="IPR053967">
    <property type="entry name" value="LlgE_F_G-like_D1"/>
</dbReference>
<protein>
    <submittedName>
        <fullName evidence="8">Flagellar basal body rod protein FlgG</fullName>
    </submittedName>
</protein>
<dbReference type="RefSeq" id="WP_028385997.1">
    <property type="nucleotide sequence ID" value="NZ_CAAAHN010000011.1"/>
</dbReference>
<reference evidence="8 9" key="1">
    <citation type="submission" date="2015-11" db="EMBL/GenBank/DDBJ databases">
        <title>Genomic analysis of 38 Legionella species identifies large and diverse effector repertoires.</title>
        <authorList>
            <person name="Burstein D."/>
            <person name="Amaro F."/>
            <person name="Zusman T."/>
            <person name="Lifshitz Z."/>
            <person name="Cohen O."/>
            <person name="Gilbert J.A."/>
            <person name="Pupko T."/>
            <person name="Shuman H.A."/>
            <person name="Segal G."/>
        </authorList>
    </citation>
    <scope>NUCLEOTIDE SEQUENCE [LARGE SCALE GENOMIC DNA]</scope>
    <source>
        <strain evidence="8 9">ATCC 49504</strain>
    </source>
</reference>
<keyword evidence="8" id="KW-0969">Cilium</keyword>
<evidence type="ECO:0000313" key="8">
    <source>
        <dbReference type="EMBL" id="KTC99015.1"/>
    </source>
</evidence>
<sequence>MSNALAIAASGLKVHDRYIDSLAHDLANLSTNNYKATTLRFGAEMDATQKAGPHNHGVRIMGTDSDFSKGPLKPTDSSLDVAIDGEGFFQVEDADGTVAFTRTSTLMLDSEGYLATADGLRLAESIQVPPDHASLVIHKNGEVEITRSDTDAPELLGTIQLARFQNPQALHALHAGVWQATPDSGDALIDNPGNGGNGELLQKTVEGSNVDMVNTLMQLTMAQRVYQLNAKAIQVADELEKTINALRD</sequence>
<dbReference type="GO" id="GO:0071978">
    <property type="term" value="P:bacterial-type flagellum-dependent swarming motility"/>
    <property type="evidence" value="ECO:0007669"/>
    <property type="project" value="TreeGrafter"/>
</dbReference>
<organism evidence="8 9">
    <name type="scientific">Legionella geestiana</name>
    <dbReference type="NCBI Taxonomy" id="45065"/>
    <lineage>
        <taxon>Bacteria</taxon>
        <taxon>Pseudomonadati</taxon>
        <taxon>Pseudomonadota</taxon>
        <taxon>Gammaproteobacteria</taxon>
        <taxon>Legionellales</taxon>
        <taxon>Legionellaceae</taxon>
        <taxon>Legionella</taxon>
    </lineage>
</organism>
<dbReference type="GO" id="GO:0009425">
    <property type="term" value="C:bacterial-type flagellum basal body"/>
    <property type="evidence" value="ECO:0007669"/>
    <property type="project" value="UniProtKB-SubCell"/>
</dbReference>
<dbReference type="InterPro" id="IPR010930">
    <property type="entry name" value="Flg_bb/hook_C_dom"/>
</dbReference>
<dbReference type="InterPro" id="IPR020013">
    <property type="entry name" value="Flagellar_FlgE/F/G"/>
</dbReference>
<evidence type="ECO:0000256" key="5">
    <source>
        <dbReference type="SAM" id="MobiDB-lite"/>
    </source>
</evidence>
<evidence type="ECO:0000256" key="1">
    <source>
        <dbReference type="ARBA" id="ARBA00004117"/>
    </source>
</evidence>
<keyword evidence="8" id="KW-0966">Cell projection</keyword>
<proteinExistence type="inferred from homology"/>
<dbReference type="NCBIfam" id="TIGR03506">
    <property type="entry name" value="FlgEFG_subfam"/>
    <property type="match status" value="2"/>
</dbReference>
<evidence type="ECO:0000256" key="3">
    <source>
        <dbReference type="ARBA" id="ARBA00023143"/>
    </source>
</evidence>
<dbReference type="InterPro" id="IPR037925">
    <property type="entry name" value="FlgE/F/G-like"/>
</dbReference>
<name>A0A0W0TTP3_9GAMM</name>
<feature type="domain" description="Flagellar hook protein FlgE/F/G-like D1" evidence="7">
    <location>
        <begin position="82"/>
        <end position="144"/>
    </location>
</feature>
<feature type="region of interest" description="Disordered" evidence="5">
    <location>
        <begin position="50"/>
        <end position="69"/>
    </location>
</feature>
<keyword evidence="8" id="KW-0282">Flagellum</keyword>
<comment type="caution">
    <text evidence="8">The sequence shown here is derived from an EMBL/GenBank/DDBJ whole genome shotgun (WGS) entry which is preliminary data.</text>
</comment>
<dbReference type="EMBL" id="LNYC01000051">
    <property type="protein sequence ID" value="KTC99015.1"/>
    <property type="molecule type" value="Genomic_DNA"/>
</dbReference>
<comment type="subcellular location">
    <subcellularLocation>
        <location evidence="1 4">Bacterial flagellum basal body</location>
    </subcellularLocation>
</comment>
<dbReference type="Pfam" id="PF06429">
    <property type="entry name" value="Flg_bbr_C"/>
    <property type="match status" value="1"/>
</dbReference>
<dbReference type="Proteomes" id="UP000054785">
    <property type="component" value="Unassembled WGS sequence"/>
</dbReference>